<evidence type="ECO:0000256" key="8">
    <source>
        <dbReference type="ARBA" id="ARBA00023274"/>
    </source>
</evidence>
<evidence type="ECO:0000256" key="2">
    <source>
        <dbReference type="ARBA" id="ARBA00010559"/>
    </source>
</evidence>
<evidence type="ECO:0000256" key="11">
    <source>
        <dbReference type="SAM" id="MobiDB-lite"/>
    </source>
</evidence>
<feature type="domain" description="BP28 C-terminal" evidence="12">
    <location>
        <begin position="1511"/>
        <end position="1663"/>
    </location>
</feature>
<dbReference type="InterPro" id="IPR056473">
    <property type="entry name" value="HEAT_Utp10/HEAT1"/>
</dbReference>
<dbReference type="GO" id="GO:0000462">
    <property type="term" value="P:maturation of SSU-rRNA from tricistronic rRNA transcript (SSU-rRNA, 5.8S rRNA, LSU-rRNA)"/>
    <property type="evidence" value="ECO:0007669"/>
    <property type="project" value="TreeGrafter"/>
</dbReference>
<comment type="subunit">
    <text evidence="3 10">Component of the ribosomal small subunit (SSU) processome.</text>
</comment>
<dbReference type="GO" id="GO:0045943">
    <property type="term" value="P:positive regulation of transcription by RNA polymerase I"/>
    <property type="evidence" value="ECO:0007669"/>
    <property type="project" value="TreeGrafter"/>
</dbReference>
<dbReference type="Pfam" id="PF08146">
    <property type="entry name" value="BP28CT"/>
    <property type="match status" value="1"/>
</dbReference>
<evidence type="ECO:0000256" key="5">
    <source>
        <dbReference type="ARBA" id="ARBA00022517"/>
    </source>
</evidence>
<dbReference type="Gene3D" id="1.25.10.10">
    <property type="entry name" value="Leucine-rich Repeat Variant"/>
    <property type="match status" value="2"/>
</dbReference>
<keyword evidence="8 10" id="KW-0687">Ribonucleoprotein</keyword>
<evidence type="ECO:0000256" key="6">
    <source>
        <dbReference type="ARBA" id="ARBA00022552"/>
    </source>
</evidence>
<keyword evidence="7 10" id="KW-0539">Nucleus</keyword>
<dbReference type="GO" id="GO:0030515">
    <property type="term" value="F:snoRNA binding"/>
    <property type="evidence" value="ECO:0007669"/>
    <property type="project" value="TreeGrafter"/>
</dbReference>
<dbReference type="GO" id="GO:0034455">
    <property type="term" value="C:t-UTP complex"/>
    <property type="evidence" value="ECO:0007669"/>
    <property type="project" value="TreeGrafter"/>
</dbReference>
<dbReference type="SMART" id="SM01036">
    <property type="entry name" value="BP28CT"/>
    <property type="match status" value="1"/>
</dbReference>
<dbReference type="InterPro" id="IPR022125">
    <property type="entry name" value="U3snoRNP10_N"/>
</dbReference>
<evidence type="ECO:0000256" key="9">
    <source>
        <dbReference type="ARBA" id="ARBA00025076"/>
    </source>
</evidence>
<dbReference type="EMBL" id="JANBVO010000065">
    <property type="protein sequence ID" value="KAJ9131685.1"/>
    <property type="molecule type" value="Genomic_DNA"/>
</dbReference>
<evidence type="ECO:0000313" key="13">
    <source>
        <dbReference type="EMBL" id="KAJ9131685.1"/>
    </source>
</evidence>
<dbReference type="GO" id="GO:0032040">
    <property type="term" value="C:small-subunit processome"/>
    <property type="evidence" value="ECO:0007669"/>
    <property type="project" value="TreeGrafter"/>
</dbReference>
<evidence type="ECO:0000256" key="7">
    <source>
        <dbReference type="ARBA" id="ARBA00023242"/>
    </source>
</evidence>
<dbReference type="PANTHER" id="PTHR13457">
    <property type="entry name" value="BAP28"/>
    <property type="match status" value="1"/>
</dbReference>
<feature type="region of interest" description="Disordered" evidence="11">
    <location>
        <begin position="882"/>
        <end position="905"/>
    </location>
</feature>
<comment type="similarity">
    <text evidence="2 10">Belongs to the HEATR1/UTP10 family.</text>
</comment>
<keyword evidence="5 10" id="KW-0690">Ribosome biogenesis</keyword>
<keyword evidence="14" id="KW-1185">Reference proteome</keyword>
<dbReference type="InterPro" id="IPR011989">
    <property type="entry name" value="ARM-like"/>
</dbReference>
<comment type="caution">
    <text evidence="13">The sequence shown here is derived from an EMBL/GenBank/DDBJ whole genome shotgun (WGS) entry which is preliminary data.</text>
</comment>
<proteinExistence type="inferred from homology"/>
<dbReference type="InterPro" id="IPR012954">
    <property type="entry name" value="BP28_C_dom"/>
</dbReference>
<name>A0AA38VBC3_9PEZI</name>
<protein>
    <recommendedName>
        <fullName evidence="4 10">U3 small nucleolar RNA-associated protein 10</fullName>
    </recommendedName>
</protein>
<evidence type="ECO:0000256" key="1">
    <source>
        <dbReference type="ARBA" id="ARBA00004604"/>
    </source>
</evidence>
<organism evidence="13 14">
    <name type="scientific">Pleurostoma richardsiae</name>
    <dbReference type="NCBI Taxonomy" id="41990"/>
    <lineage>
        <taxon>Eukaryota</taxon>
        <taxon>Fungi</taxon>
        <taxon>Dikarya</taxon>
        <taxon>Ascomycota</taxon>
        <taxon>Pezizomycotina</taxon>
        <taxon>Sordariomycetes</taxon>
        <taxon>Sordariomycetidae</taxon>
        <taxon>Calosphaeriales</taxon>
        <taxon>Pleurostomataceae</taxon>
        <taxon>Pleurostoma</taxon>
    </lineage>
</organism>
<dbReference type="Pfam" id="PF23243">
    <property type="entry name" value="HEAT_HEATR1"/>
    <property type="match status" value="1"/>
</dbReference>
<dbReference type="SUPFAM" id="SSF48371">
    <property type="entry name" value="ARM repeat"/>
    <property type="match status" value="1"/>
</dbReference>
<evidence type="ECO:0000313" key="14">
    <source>
        <dbReference type="Proteomes" id="UP001174694"/>
    </source>
</evidence>
<comment type="function">
    <text evidence="9">Involved in nucleolar processing of pre-18S ribosomal RNA. Involved in ribosome biosynthesis.</text>
</comment>
<keyword evidence="6 10" id="KW-0698">rRNA processing</keyword>
<dbReference type="PANTHER" id="PTHR13457:SF1">
    <property type="entry name" value="HEAT REPEAT-CONTAINING PROTEIN 1"/>
    <property type="match status" value="1"/>
</dbReference>
<dbReference type="InterPro" id="IPR016024">
    <property type="entry name" value="ARM-type_fold"/>
</dbReference>
<sequence>MATSLAAQLAQIAAKSKTSLNVKAQKAAHSKSLIFEPEVAAGQSYQAVYTICYEGFEELCQLDARFGQFGSTLFAQESQDQDRTELTAAENAELDKRIESFLRLAGGRLRLMPAIKAIEWLIRRFRIHEDNTAVLLATFLPYHSLPVFVTLMSILPASIPQDYSFLHPYIRSLTSPPRGVIVHQATHRFTFLAAFSTYTLDSCRAQQHYPALISFWAGIMTEAVNGMLDRSRSGRKSIQMDNDQTVLQQLAPILGDSLVMKKVPGLQIASYMIVAVLASKGDLDDIALSAFMDQLVLGWTSESVRPGLVCLSILAQYRSAKQLSGKVTRALLKIEGLPQLLMEMGKEHRVDKLANGLALALIDRLSKKGDTRGLATIESIMLGQILPEKQVIVIFKSLLVAAHKLNEENDPEGRARRELGHILVRLSQASGESGEIFRKVIEDTSFDLDELELRLDTAIRPLKALEAPQEDVTMADAQNGTETREDVDSAVARLSKTAHSVPSCLSREADTLFEEVCQLFFSVASHEEALAKFDEAPLLHRTAAPSDYFYLTFYMRVWSGPYPVLARVKSLELAKSRLKQDDFSSVDMQAILPYCIAALGDPAKRVRRAAADLITVVHSQRPEKQPKGKAIWGSGKLYQKSDDLKWLTPEAARSLLDTILLPALEEAMLHEDHISAVIKSSLESSSKSSDAESTKKAHISHAARLSILTFLSSHVLNTPILRLKLALLKALNQVRAVSGTSRTQLLLPLLRWWAGLGPEEALELAQHESLSESELDSAFVEVVVPTDKDGIDCLFQIIAQSSERSGLIRAVFSRIRKMWPAMKDETKFVTAQRMLDISQKQTPASGQTLVSDEAADLLRNVELTTHILLDFLNSLQDAAKMATEPPANKRRRTSSSEQHRGAAVQNSPELNAVLRKVTFVLQLVESSNPAEHPQLLQSLFMTLSDLQLLRTVMGSELGYLQQLVLSSLLAMMPAYKKDKALKIDTSVGHGDVLVTCIQKSSSPAVQNSALLLVASLAQTAPDVVLHSVMPIFTFMGSSVLKQSDDYSAHVINQTIKEVVPPLIETFRKSRRNIVASASELLSSFVIAYEHVPSHRKHDLFISLTENLGPRDFLFALVAMFVDRYGTSDDILSFCAELMNSFGAEIQLQTLVKFLDLVRDMFKPKPTLSSAIFAKIDSEEEVNKTALKQLTLLPYLLANRTLKNSIGELAERDDMEASKIRELYAQLLEDILTMADTVKARKSLHAKCGDALANLLNLLSIGEFIKSVETLLDRPNIGLRQKVLRALEVRVDKESNTDIKSRTALLSFLPQLTAVIRDSDDIHYKHTAVSCVDKISEKYGKKDIEAVAAAASTIAGDRCLGQDDKRLRIMALLCLASLVDVLQDGIVPVLPSAIPSALGYLKLSVQGERPDRELHNASYAFITSLAQYLPYMISGSSLDQLLAVSNLSAQAPLDSESNENRRQCLQFLAKRLDGKVLFTALHSNWRNAAEAGFSAIGEYIEILGTSIDKHNKSAVAKNVDSLSAIFLGILDLRRQEVSKGNTSGQSLARLTELETSANDVALKMIYKLNDAAFRPVFSQMMDWSSALPKKDTVGLTARQYSVYGLLYTFFDGLKSIVTSYATYVVDSAAKILKESNIKVAEEKELWKRVLQTLTRCFEHDQDDFWQTPSHFGAIAPVLAEQFLHAPALDVSEDLVPAVVELAAAADSQDHQKELNGAILKHLRSEQAAVRLAAVKCEQSLTDRLGEEWLSMLPEMLPYISELQDDDDEVVERETHRWIVKIEGVLGESLDSMLQ</sequence>
<evidence type="ECO:0000259" key="12">
    <source>
        <dbReference type="SMART" id="SM01036"/>
    </source>
</evidence>
<gene>
    <name evidence="13" type="ORF">NKR23_g11617</name>
</gene>
<evidence type="ECO:0000256" key="3">
    <source>
        <dbReference type="ARBA" id="ARBA00011399"/>
    </source>
</evidence>
<evidence type="ECO:0000256" key="4">
    <source>
        <dbReference type="ARBA" id="ARBA00015399"/>
    </source>
</evidence>
<dbReference type="InterPro" id="IPR040191">
    <property type="entry name" value="UTP10"/>
</dbReference>
<reference evidence="13" key="1">
    <citation type="submission" date="2022-07" db="EMBL/GenBank/DDBJ databases">
        <title>Fungi with potential for degradation of polypropylene.</title>
        <authorList>
            <person name="Gostincar C."/>
        </authorList>
    </citation>
    <scope>NUCLEOTIDE SEQUENCE</scope>
    <source>
        <strain evidence="13">EXF-13308</strain>
    </source>
</reference>
<evidence type="ECO:0000256" key="10">
    <source>
        <dbReference type="RuleBase" id="RU367065"/>
    </source>
</evidence>
<accession>A0AA38VBC3</accession>
<dbReference type="Proteomes" id="UP001174694">
    <property type="component" value="Unassembled WGS sequence"/>
</dbReference>
<dbReference type="GO" id="GO:0030686">
    <property type="term" value="C:90S preribosome"/>
    <property type="evidence" value="ECO:0007669"/>
    <property type="project" value="TreeGrafter"/>
</dbReference>
<dbReference type="Pfam" id="PF12397">
    <property type="entry name" value="U3snoRNP10"/>
    <property type="match status" value="1"/>
</dbReference>
<comment type="subcellular location">
    <subcellularLocation>
        <location evidence="1 10">Nucleus</location>
        <location evidence="1 10">Nucleolus</location>
    </subcellularLocation>
</comment>